<evidence type="ECO:0000313" key="2">
    <source>
        <dbReference type="Proteomes" id="UP000564573"/>
    </source>
</evidence>
<sequence length="199" mass="21817">MAEFDRTEKFLRIAEALDREFASRGMPLKPGAARDVLRGHLDTIAKHLRIQRRSALKYIDDDTAATLARSSFRNVQETQAHDDTLPPLPLDGPNIGLLISAFAVAAHTAVMNEDPDNAADLCDTIMQIGMTLRDELVPTASGALIQDGLRKADLAVRNLLDGTWSLNPRDPSPPTNAEIADQLRADLDSIDALSRREEP</sequence>
<dbReference type="EMBL" id="JACIBS010000001">
    <property type="protein sequence ID" value="MBB3664503.1"/>
    <property type="molecule type" value="Genomic_DNA"/>
</dbReference>
<gene>
    <name evidence="1" type="ORF">FB384_003407</name>
</gene>
<proteinExistence type="predicted"/>
<accession>A0A839XVD6</accession>
<comment type="caution">
    <text evidence="1">The sequence shown here is derived from an EMBL/GenBank/DDBJ whole genome shotgun (WGS) entry which is preliminary data.</text>
</comment>
<protein>
    <submittedName>
        <fullName evidence="1">Uncharacterized protein</fullName>
    </submittedName>
</protein>
<dbReference type="AlphaFoldDB" id="A0A839XVD6"/>
<keyword evidence="2" id="KW-1185">Reference proteome</keyword>
<evidence type="ECO:0000313" key="1">
    <source>
        <dbReference type="EMBL" id="MBB3664503.1"/>
    </source>
</evidence>
<reference evidence="1 2" key="1">
    <citation type="submission" date="2020-08" db="EMBL/GenBank/DDBJ databases">
        <title>Sequencing the genomes of 1000 actinobacteria strains.</title>
        <authorList>
            <person name="Klenk H.-P."/>
        </authorList>
    </citation>
    <scope>NUCLEOTIDE SEQUENCE [LARGE SCALE GENOMIC DNA]</scope>
    <source>
        <strain evidence="1 2">DSM 45267</strain>
    </source>
</reference>
<dbReference type="Proteomes" id="UP000564573">
    <property type="component" value="Unassembled WGS sequence"/>
</dbReference>
<name>A0A839XVD6_9PSEU</name>
<dbReference type="RefSeq" id="WP_183784240.1">
    <property type="nucleotide sequence ID" value="NZ_JACIBS010000001.1"/>
</dbReference>
<organism evidence="1 2">
    <name type="scientific">Prauserella sediminis</name>
    <dbReference type="NCBI Taxonomy" id="577680"/>
    <lineage>
        <taxon>Bacteria</taxon>
        <taxon>Bacillati</taxon>
        <taxon>Actinomycetota</taxon>
        <taxon>Actinomycetes</taxon>
        <taxon>Pseudonocardiales</taxon>
        <taxon>Pseudonocardiaceae</taxon>
        <taxon>Prauserella</taxon>
        <taxon>Prauserella salsuginis group</taxon>
    </lineage>
</organism>